<dbReference type="InterPro" id="IPR006162">
    <property type="entry name" value="Ppantetheine_attach_site"/>
</dbReference>
<evidence type="ECO:0000259" key="6">
    <source>
        <dbReference type="PROSITE" id="PS50075"/>
    </source>
</evidence>
<dbReference type="PRINTS" id="PR00081">
    <property type="entry name" value="GDHRDH"/>
</dbReference>
<dbReference type="InterPro" id="IPR000873">
    <property type="entry name" value="AMP-dep_synth/lig_dom"/>
</dbReference>
<evidence type="ECO:0000256" key="5">
    <source>
        <dbReference type="SAM" id="MobiDB-lite"/>
    </source>
</evidence>
<dbReference type="InterPro" id="IPR020806">
    <property type="entry name" value="PKS_PP-bd"/>
</dbReference>
<dbReference type="FunFam" id="3.40.50.720:FF:000047">
    <property type="entry name" value="NADP-dependent L-serine/L-allo-threonine dehydrogenase"/>
    <property type="match status" value="1"/>
</dbReference>
<keyword evidence="3" id="KW-0560">Oxidoreductase</keyword>
<dbReference type="PROSITE" id="PS00012">
    <property type="entry name" value="PHOSPHOPANTETHEINE"/>
    <property type="match status" value="1"/>
</dbReference>
<dbReference type="InterPro" id="IPR002347">
    <property type="entry name" value="SDR_fam"/>
</dbReference>
<proteinExistence type="inferred from homology"/>
<comment type="similarity">
    <text evidence="4">Belongs to the NRP synthetase family.</text>
</comment>
<dbReference type="Gene3D" id="3.30.300.30">
    <property type="match status" value="1"/>
</dbReference>
<dbReference type="InterPro" id="IPR045851">
    <property type="entry name" value="AMP-bd_C_sf"/>
</dbReference>
<dbReference type="NCBIfam" id="TIGR01746">
    <property type="entry name" value="Thioester-redct"/>
    <property type="match status" value="1"/>
</dbReference>
<dbReference type="Gene3D" id="3.40.50.720">
    <property type="entry name" value="NAD(P)-binding Rossmann-like Domain"/>
    <property type="match status" value="2"/>
</dbReference>
<dbReference type="InterPro" id="IPR020845">
    <property type="entry name" value="AMP-binding_CS"/>
</dbReference>
<protein>
    <submittedName>
        <fullName evidence="7">Nonribosomal peptide synthetase 10</fullName>
    </submittedName>
</protein>
<evidence type="ECO:0000256" key="4">
    <source>
        <dbReference type="ARBA" id="ARBA00029454"/>
    </source>
</evidence>
<dbReference type="SUPFAM" id="SSF51735">
    <property type="entry name" value="NAD(P)-binding Rossmann-fold domains"/>
    <property type="match status" value="2"/>
</dbReference>
<dbReference type="SUPFAM" id="SSF47336">
    <property type="entry name" value="ACP-like"/>
    <property type="match status" value="1"/>
</dbReference>
<dbReference type="Gene3D" id="3.40.50.12780">
    <property type="entry name" value="N-terminal domain of ligase-like"/>
    <property type="match status" value="1"/>
</dbReference>
<keyword evidence="8" id="KW-1185">Reference proteome</keyword>
<dbReference type="InterPro" id="IPR057326">
    <property type="entry name" value="KR_dom"/>
</dbReference>
<dbReference type="PROSITE" id="PS50075">
    <property type="entry name" value="CARRIER"/>
    <property type="match status" value="1"/>
</dbReference>
<evidence type="ECO:0000313" key="8">
    <source>
        <dbReference type="Proteomes" id="UP000054845"/>
    </source>
</evidence>
<feature type="region of interest" description="Disordered" evidence="5">
    <location>
        <begin position="549"/>
        <end position="586"/>
    </location>
</feature>
<dbReference type="Proteomes" id="UP000054845">
    <property type="component" value="Unassembled WGS sequence"/>
</dbReference>
<feature type="compositionally biased region" description="Low complexity" evidence="5">
    <location>
        <begin position="562"/>
        <end position="571"/>
    </location>
</feature>
<keyword evidence="2" id="KW-0597">Phosphoprotein</keyword>
<dbReference type="InterPro" id="IPR036736">
    <property type="entry name" value="ACP-like_sf"/>
</dbReference>
<dbReference type="SMART" id="SM00823">
    <property type="entry name" value="PKS_PP"/>
    <property type="match status" value="1"/>
</dbReference>
<keyword evidence="1" id="KW-0596">Phosphopantetheine</keyword>
<dbReference type="InterPro" id="IPR042099">
    <property type="entry name" value="ANL_N_sf"/>
</dbReference>
<dbReference type="PANTHER" id="PTHR44845">
    <property type="entry name" value="CARRIER DOMAIN-CONTAINING PROTEIN"/>
    <property type="match status" value="1"/>
</dbReference>
<dbReference type="Pfam" id="PF00550">
    <property type="entry name" value="PP-binding"/>
    <property type="match status" value="1"/>
</dbReference>
<dbReference type="CDD" id="cd05235">
    <property type="entry name" value="SDR_e1"/>
    <property type="match status" value="1"/>
</dbReference>
<dbReference type="PROSITE" id="PS00455">
    <property type="entry name" value="AMP_BINDING"/>
    <property type="match status" value="1"/>
</dbReference>
<evidence type="ECO:0000313" key="7">
    <source>
        <dbReference type="EMBL" id="CEH11947.1"/>
    </source>
</evidence>
<feature type="domain" description="Carrier" evidence="6">
    <location>
        <begin position="588"/>
        <end position="663"/>
    </location>
</feature>
<dbReference type="STRING" id="401625.A0A0P1B7P9"/>
<sequence length="1378" mass="147574">MTILDLQSDLCTLFEEQARSTPSLPALEDATSTWTYASLEEATGVFGHTLQTQYKVARDELVGILMDRGAHNVIASLAALRAGGAFLSLELAYPDALLGDVVEDARPRVILTQAAHKHRLTKLGINVPVIAIDQLAPDDAFKGSARPAKSPKVGQEDDLDRLAFVSYSSGTTGKPKGIANPHRAAVGSYDLRFGLCNLQKGDRVAANVFFIWEMLRPLFRGATCVAVPDAASYDPELLVDFLTARSITDTLFTPTLLATVLARYPDLGEKLPTLTSIWLNGEVVPWDLCRRTLATLPHARLLNVYSACETHEVGAGDVGEMMKQMRIAFEVQENAADGSGGNNGVCPVGPLLDPDNAYILDPDGKPVEQGGIGELCVGGPLLATRYLNLPDMTIKAFVQNPFAKPNSPFQRMYRTGDAARLVQPENGAGAPLLEVTGRIGGMIKTRGYTVQPGLVEAAIVAHMQVRACAVVGHGEGLEKRLVAYVVKDDSSKHEASQDGLKRTALNIHAAGYSPEARRALAGHLAHYMIPSVWIEMDVLPTHAVSGKIDLRALPKPPPTRPATPTTPTRPGTGEGSKLPSGAQTPSVKVTSEAIAEAWSASLGLPLDACNGPGHTFFDLGGHSLSLADLAGRLTRLFGFSVPVAPLAANPSIEGHMQTVVAARDGHLSALNADLPAMLRADSALDDEVRPTGPQFASLRQIKSDRVRDHAEPQSILLTGATGFLGAFLIRSLIEQRPNAKILCLVRFPTPENGMQSAGLARIRSNLIDLGLWHDSLLDQIEVLPGNISKPLFGMDQVSFDKLAERTDAIVHAAATVNLVYPYAALREPNVQGTQEILRLASLGGASVIHISSNGALPPSSEGQKWREDATLALEKVHSEIPDGYGQTKWVAEQLAHQARARGLPVTIIRPGTLSGCSKSGASNQWDMLNAIIVEALRMKVAPLIEGWKTEMTPVDYVADAIAAIDVEFENVESSDALAPVLHLCNSDPPLAASVFDMLQRLGYSTEKRLEWEMWVSKWRAGATLLAARSNNSTNKLPFCTEILRGSLPTVDTLRLVPILDDSKSRGIFEKALGYEKPKIDEALWQTYTRHFYARGWLPHSPTRSSTGPTACTIPPRSSLSGISTPSTGYQHVGRLAGKVAVVTGASSGIGAAVALALANEGASVSLAARRTSALQGVKARVESVGGKAVICQTDVTSNEQVKSLFEETKERLGEVDIVVSCAGVMYFTMMHNVQTQQWDQTVDVNCKGLLHILGNIVPSMLSRKAGHIVAISSDAGRKVFPGLGVYSASKFFVEATLQSLRLETVGSGLKVTSVQPGNVATDLLGMSSDKEALEKYGTPTGAKVLEPKDVANSIVHALCQPEHVSVNEILVEPRDEPI</sequence>
<name>A0A0P1B7P9_9BASI</name>
<dbReference type="Pfam" id="PF00501">
    <property type="entry name" value="AMP-binding"/>
    <property type="match status" value="1"/>
</dbReference>
<organism evidence="7 8">
    <name type="scientific">Ceraceosorus bombacis</name>
    <dbReference type="NCBI Taxonomy" id="401625"/>
    <lineage>
        <taxon>Eukaryota</taxon>
        <taxon>Fungi</taxon>
        <taxon>Dikarya</taxon>
        <taxon>Basidiomycota</taxon>
        <taxon>Ustilaginomycotina</taxon>
        <taxon>Exobasidiomycetes</taxon>
        <taxon>Ceraceosorales</taxon>
        <taxon>Ceraceosoraceae</taxon>
        <taxon>Ceraceosorus</taxon>
    </lineage>
</organism>
<dbReference type="PANTHER" id="PTHR44845:SF6">
    <property type="entry name" value="BETA-ALANINE-ACTIVATING ENZYME"/>
    <property type="match status" value="1"/>
</dbReference>
<dbReference type="Gene3D" id="1.10.1200.10">
    <property type="entry name" value="ACP-like"/>
    <property type="match status" value="1"/>
</dbReference>
<dbReference type="GO" id="GO:0031177">
    <property type="term" value="F:phosphopantetheine binding"/>
    <property type="evidence" value="ECO:0007669"/>
    <property type="project" value="InterPro"/>
</dbReference>
<dbReference type="OrthoDB" id="408177at2759"/>
<dbReference type="InterPro" id="IPR013120">
    <property type="entry name" value="FAR_NAD-bd"/>
</dbReference>
<dbReference type="InterPro" id="IPR009081">
    <property type="entry name" value="PP-bd_ACP"/>
</dbReference>
<dbReference type="EMBL" id="CCYA01000089">
    <property type="protein sequence ID" value="CEH11947.1"/>
    <property type="molecule type" value="Genomic_DNA"/>
</dbReference>
<evidence type="ECO:0000256" key="2">
    <source>
        <dbReference type="ARBA" id="ARBA00022553"/>
    </source>
</evidence>
<dbReference type="GO" id="GO:0016616">
    <property type="term" value="F:oxidoreductase activity, acting on the CH-OH group of donors, NAD or NADP as acceptor"/>
    <property type="evidence" value="ECO:0007669"/>
    <property type="project" value="UniProtKB-ARBA"/>
</dbReference>
<accession>A0A0P1B7P9</accession>
<dbReference type="InterPro" id="IPR036291">
    <property type="entry name" value="NAD(P)-bd_dom_sf"/>
</dbReference>
<dbReference type="Pfam" id="PF00106">
    <property type="entry name" value="adh_short"/>
    <property type="match status" value="1"/>
</dbReference>
<evidence type="ECO:0000256" key="3">
    <source>
        <dbReference type="ARBA" id="ARBA00023002"/>
    </source>
</evidence>
<evidence type="ECO:0000256" key="1">
    <source>
        <dbReference type="ARBA" id="ARBA00022450"/>
    </source>
</evidence>
<reference evidence="7 8" key="1">
    <citation type="submission" date="2014-09" db="EMBL/GenBank/DDBJ databases">
        <authorList>
            <person name="Magalhaes I.L.F."/>
            <person name="Oliveira U."/>
            <person name="Santos F.R."/>
            <person name="Vidigal T.H.D.A."/>
            <person name="Brescovit A.D."/>
            <person name="Santos A.J."/>
        </authorList>
    </citation>
    <scope>NUCLEOTIDE SEQUENCE [LARGE SCALE GENOMIC DNA]</scope>
</reference>
<dbReference type="SMART" id="SM00822">
    <property type="entry name" value="PKS_KR"/>
    <property type="match status" value="1"/>
</dbReference>
<dbReference type="Pfam" id="PF07993">
    <property type="entry name" value="NAD_binding_4"/>
    <property type="match status" value="1"/>
</dbReference>
<dbReference type="InterPro" id="IPR010080">
    <property type="entry name" value="Thioester_reductase-like_dom"/>
</dbReference>
<dbReference type="SUPFAM" id="SSF56801">
    <property type="entry name" value="Acetyl-CoA synthetase-like"/>
    <property type="match status" value="1"/>
</dbReference>